<sequence length="148" mass="15737">MTLIQLKAFDQGQAAGSGISISLGQGRSGQFVRIGFTSAAQEAYLGGLLDPKKDALRLSIDDDASKHHLLRIEVADADEANAVPVSGGPRGSIALKVAPYCQVAPGKKPARQMAVSHAPKRGEVVVKLPDWARPEPRKFHQGKSIMDT</sequence>
<reference evidence="1 2" key="1">
    <citation type="submission" date="2019-05" db="EMBL/GenBank/DDBJ databases">
        <title>Ruegeria sp. nov., isolated from tidal flat.</title>
        <authorList>
            <person name="Kim W."/>
        </authorList>
    </citation>
    <scope>NUCLEOTIDE SEQUENCE [LARGE SCALE GENOMIC DNA]</scope>
    <source>
        <strain evidence="1 2">CAU 1488</strain>
    </source>
</reference>
<gene>
    <name evidence="1" type="ORF">FGK63_01890</name>
</gene>
<dbReference type="EMBL" id="VCPD01000001">
    <property type="protein sequence ID" value="TMV09846.1"/>
    <property type="molecule type" value="Genomic_DNA"/>
</dbReference>
<keyword evidence="2" id="KW-1185">Reference proteome</keyword>
<name>A0ABY2X390_9RHOB</name>
<proteinExistence type="predicted"/>
<organism evidence="1 2">
    <name type="scientific">Ruegeria sediminis</name>
    <dbReference type="NCBI Taxonomy" id="2583820"/>
    <lineage>
        <taxon>Bacteria</taxon>
        <taxon>Pseudomonadati</taxon>
        <taxon>Pseudomonadota</taxon>
        <taxon>Alphaproteobacteria</taxon>
        <taxon>Rhodobacterales</taxon>
        <taxon>Roseobacteraceae</taxon>
        <taxon>Ruegeria</taxon>
    </lineage>
</organism>
<comment type="caution">
    <text evidence="1">The sequence shown here is derived from an EMBL/GenBank/DDBJ whole genome shotgun (WGS) entry which is preliminary data.</text>
</comment>
<protein>
    <submittedName>
        <fullName evidence="1">Uncharacterized protein</fullName>
    </submittedName>
</protein>
<evidence type="ECO:0000313" key="1">
    <source>
        <dbReference type="EMBL" id="TMV09846.1"/>
    </source>
</evidence>
<accession>A0ABY2X390</accession>
<dbReference type="RefSeq" id="WP_138839905.1">
    <property type="nucleotide sequence ID" value="NZ_VCPD01000001.1"/>
</dbReference>
<evidence type="ECO:0000313" key="2">
    <source>
        <dbReference type="Proteomes" id="UP001193035"/>
    </source>
</evidence>
<dbReference type="Proteomes" id="UP001193035">
    <property type="component" value="Unassembled WGS sequence"/>
</dbReference>